<gene>
    <name evidence="2" type="ORF">HINF_LOCUS54006</name>
    <name evidence="1" type="ORF">HINF_LOCUS8008</name>
</gene>
<sequence>MTKVYGAGRFKKQYEEFEFYQVVVTKRCKYVDVRLLSVSFELLLSSVLCQNNISYWITQLNSDNYQVKINKCVAVQTVVIQLTHCYQLGTLAVRRKYNRFNTSQVPQLFCNLSKISQLQSSSWTQCQNFDFDSIKEDLDFIYILIYNYSMSQQDNLIIIFKISHQTNPKQI</sequence>
<dbReference type="EMBL" id="CAXDID020000278">
    <property type="protein sequence ID" value="CAL6069498.1"/>
    <property type="molecule type" value="Genomic_DNA"/>
</dbReference>
<organism evidence="1">
    <name type="scientific">Hexamita inflata</name>
    <dbReference type="NCBI Taxonomy" id="28002"/>
    <lineage>
        <taxon>Eukaryota</taxon>
        <taxon>Metamonada</taxon>
        <taxon>Diplomonadida</taxon>
        <taxon>Hexamitidae</taxon>
        <taxon>Hexamitinae</taxon>
        <taxon>Hexamita</taxon>
    </lineage>
</organism>
<evidence type="ECO:0000313" key="2">
    <source>
        <dbReference type="EMBL" id="CAL6069498.1"/>
    </source>
</evidence>
<protein>
    <submittedName>
        <fullName evidence="2">Hypothetical_protein</fullName>
    </submittedName>
</protein>
<reference evidence="2 3" key="2">
    <citation type="submission" date="2024-07" db="EMBL/GenBank/DDBJ databases">
        <authorList>
            <person name="Akdeniz Z."/>
        </authorList>
    </citation>
    <scope>NUCLEOTIDE SEQUENCE [LARGE SCALE GENOMIC DNA]</scope>
</reference>
<dbReference type="Proteomes" id="UP001642409">
    <property type="component" value="Unassembled WGS sequence"/>
</dbReference>
<evidence type="ECO:0000313" key="3">
    <source>
        <dbReference type="Proteomes" id="UP001642409"/>
    </source>
</evidence>
<accession>A0AA86NJA8</accession>
<proteinExistence type="predicted"/>
<dbReference type="AlphaFoldDB" id="A0AA86NJA8"/>
<dbReference type="EMBL" id="CATOUU010000199">
    <property type="protein sequence ID" value="CAI9920363.1"/>
    <property type="molecule type" value="Genomic_DNA"/>
</dbReference>
<evidence type="ECO:0000313" key="1">
    <source>
        <dbReference type="EMBL" id="CAI9920363.1"/>
    </source>
</evidence>
<keyword evidence="3" id="KW-1185">Reference proteome</keyword>
<comment type="caution">
    <text evidence="1">The sequence shown here is derived from an EMBL/GenBank/DDBJ whole genome shotgun (WGS) entry which is preliminary data.</text>
</comment>
<reference evidence="1" key="1">
    <citation type="submission" date="2023-06" db="EMBL/GenBank/DDBJ databases">
        <authorList>
            <person name="Kurt Z."/>
        </authorList>
    </citation>
    <scope>NUCLEOTIDE SEQUENCE</scope>
</reference>
<name>A0AA86NJA8_9EUKA</name>